<dbReference type="FunFam" id="1.10.10.2830:FF:000001">
    <property type="entry name" value="Chromosome partitioning protein ParB"/>
    <property type="match status" value="1"/>
</dbReference>
<dbReference type="Pfam" id="PF02195">
    <property type="entry name" value="ParB_N"/>
    <property type="match status" value="1"/>
</dbReference>
<sequence>MAPIGEPPCRCRRRPPGSTPTGTEATDMTKRGLGRGLAALIPGAGAAEGVGQVQGAGPVQDLEISALTASPFQPRHEIAGPAFEELVASVRRYGVLQPIVARPADGGYQVVAGERRLKAAQAAGLTTIPAVVRDVSDEEALEVALVENLRREDLNPVDRARAYRRLVDEFRLTQDQVADATGGSRSSVANTMRLLELPSDVQDAIENGRLSEGHGRALLSVPDHGRLVQIWQHIEKRGLSVRETEALIKATLRNVSRETISRRRLTGDPVLTDIAAQLQERFGTGVSILSKGKRGTIQIQYYSHEDLERLVDIMLR</sequence>
<evidence type="ECO:0000256" key="1">
    <source>
        <dbReference type="ARBA" id="ARBA00006295"/>
    </source>
</evidence>
<dbReference type="NCBIfam" id="TIGR00180">
    <property type="entry name" value="parB_part"/>
    <property type="match status" value="1"/>
</dbReference>
<keyword evidence="3" id="KW-0238">DNA-binding</keyword>
<evidence type="ECO:0000256" key="3">
    <source>
        <dbReference type="ARBA" id="ARBA00023125"/>
    </source>
</evidence>
<dbReference type="InterPro" id="IPR041468">
    <property type="entry name" value="HTH_ParB/Spo0J"/>
</dbReference>
<evidence type="ECO:0000313" key="6">
    <source>
        <dbReference type="EMBL" id="TMI85565.1"/>
    </source>
</evidence>
<dbReference type="Pfam" id="PF17762">
    <property type="entry name" value="HTH_ParB"/>
    <property type="match status" value="1"/>
</dbReference>
<comment type="similarity">
    <text evidence="1">Belongs to the ParB family.</text>
</comment>
<dbReference type="Pfam" id="PF23552">
    <property type="entry name" value="ParB_C"/>
    <property type="match status" value="1"/>
</dbReference>
<feature type="domain" description="ParB-like N-terminal" evidence="5">
    <location>
        <begin position="60"/>
        <end position="149"/>
    </location>
</feature>
<dbReference type="InterPro" id="IPR057240">
    <property type="entry name" value="ParB_dimer_C"/>
</dbReference>
<organism evidence="6 7">
    <name type="scientific">Candidatus Segetimicrobium genomatis</name>
    <dbReference type="NCBI Taxonomy" id="2569760"/>
    <lineage>
        <taxon>Bacteria</taxon>
        <taxon>Bacillati</taxon>
        <taxon>Candidatus Sysuimicrobiota</taxon>
        <taxon>Candidatus Sysuimicrobiia</taxon>
        <taxon>Candidatus Sysuimicrobiales</taxon>
        <taxon>Candidatus Segetimicrobiaceae</taxon>
        <taxon>Candidatus Segetimicrobium</taxon>
    </lineage>
</organism>
<evidence type="ECO:0000259" key="5">
    <source>
        <dbReference type="SMART" id="SM00470"/>
    </source>
</evidence>
<dbReference type="Gene3D" id="3.90.1530.30">
    <property type="match status" value="1"/>
</dbReference>
<keyword evidence="2" id="KW-0159">Chromosome partition</keyword>
<dbReference type="PANTHER" id="PTHR33375">
    <property type="entry name" value="CHROMOSOME-PARTITIONING PROTEIN PARB-RELATED"/>
    <property type="match status" value="1"/>
</dbReference>
<dbReference type="InterPro" id="IPR003115">
    <property type="entry name" value="ParB_N"/>
</dbReference>
<evidence type="ECO:0000256" key="4">
    <source>
        <dbReference type="SAM" id="MobiDB-lite"/>
    </source>
</evidence>
<dbReference type="InterPro" id="IPR050336">
    <property type="entry name" value="Chromosome_partition/occlusion"/>
</dbReference>
<feature type="region of interest" description="Disordered" evidence="4">
    <location>
        <begin position="1"/>
        <end position="29"/>
    </location>
</feature>
<dbReference type="SMART" id="SM00470">
    <property type="entry name" value="ParB"/>
    <property type="match status" value="1"/>
</dbReference>
<dbReference type="AlphaFoldDB" id="A0A537JPX3"/>
<dbReference type="GO" id="GO:0045881">
    <property type="term" value="P:positive regulation of sporulation resulting in formation of a cellular spore"/>
    <property type="evidence" value="ECO:0007669"/>
    <property type="project" value="TreeGrafter"/>
</dbReference>
<dbReference type="PANTHER" id="PTHR33375:SF1">
    <property type="entry name" value="CHROMOSOME-PARTITIONING PROTEIN PARB-RELATED"/>
    <property type="match status" value="1"/>
</dbReference>
<dbReference type="SUPFAM" id="SSF109709">
    <property type="entry name" value="KorB DNA-binding domain-like"/>
    <property type="match status" value="1"/>
</dbReference>
<dbReference type="SUPFAM" id="SSF110849">
    <property type="entry name" value="ParB/Sulfiredoxin"/>
    <property type="match status" value="1"/>
</dbReference>
<evidence type="ECO:0000313" key="7">
    <source>
        <dbReference type="Proteomes" id="UP000318093"/>
    </source>
</evidence>
<dbReference type="CDD" id="cd16393">
    <property type="entry name" value="SPO0J_N"/>
    <property type="match status" value="1"/>
</dbReference>
<dbReference type="EMBL" id="VBAN01000001">
    <property type="protein sequence ID" value="TMI85565.1"/>
    <property type="molecule type" value="Genomic_DNA"/>
</dbReference>
<dbReference type="Gene3D" id="1.10.10.2830">
    <property type="match status" value="1"/>
</dbReference>
<gene>
    <name evidence="6" type="ORF">E6H03_00025</name>
</gene>
<dbReference type="FunFam" id="3.90.1530.30:FF:000001">
    <property type="entry name" value="Chromosome partitioning protein ParB"/>
    <property type="match status" value="1"/>
</dbReference>
<dbReference type="InterPro" id="IPR004437">
    <property type="entry name" value="ParB/RepB/Spo0J"/>
</dbReference>
<evidence type="ECO:0000256" key="2">
    <source>
        <dbReference type="ARBA" id="ARBA00022829"/>
    </source>
</evidence>
<comment type="caution">
    <text evidence="6">The sequence shown here is derived from an EMBL/GenBank/DDBJ whole genome shotgun (WGS) entry which is preliminary data.</text>
</comment>
<protein>
    <submittedName>
        <fullName evidence="6">ParB/RepB/Spo0J family partition protein</fullName>
    </submittedName>
</protein>
<dbReference type="GO" id="GO:0007059">
    <property type="term" value="P:chromosome segregation"/>
    <property type="evidence" value="ECO:0007669"/>
    <property type="project" value="UniProtKB-KW"/>
</dbReference>
<accession>A0A537JPX3</accession>
<dbReference type="Proteomes" id="UP000318093">
    <property type="component" value="Unassembled WGS sequence"/>
</dbReference>
<dbReference type="InterPro" id="IPR036086">
    <property type="entry name" value="ParB/Sulfiredoxin_sf"/>
</dbReference>
<dbReference type="GO" id="GO:0003677">
    <property type="term" value="F:DNA binding"/>
    <property type="evidence" value="ECO:0007669"/>
    <property type="project" value="UniProtKB-KW"/>
</dbReference>
<name>A0A537JPX3_9BACT</name>
<reference evidence="6 7" key="1">
    <citation type="journal article" date="2019" name="Nat. Microbiol.">
        <title>Mediterranean grassland soil C-N compound turnover is dependent on rainfall and depth, and is mediated by genomically divergent microorganisms.</title>
        <authorList>
            <person name="Diamond S."/>
            <person name="Andeer P.F."/>
            <person name="Li Z."/>
            <person name="Crits-Christoph A."/>
            <person name="Burstein D."/>
            <person name="Anantharaman K."/>
            <person name="Lane K.R."/>
            <person name="Thomas B.C."/>
            <person name="Pan C."/>
            <person name="Northen T.R."/>
            <person name="Banfield J.F."/>
        </authorList>
    </citation>
    <scope>NUCLEOTIDE SEQUENCE [LARGE SCALE GENOMIC DNA]</scope>
    <source>
        <strain evidence="6">NP_6</strain>
    </source>
</reference>
<dbReference type="GO" id="GO:0005694">
    <property type="term" value="C:chromosome"/>
    <property type="evidence" value="ECO:0007669"/>
    <property type="project" value="TreeGrafter"/>
</dbReference>
<proteinExistence type="inferred from homology"/>